<evidence type="ECO:0000313" key="2">
    <source>
        <dbReference type="Proteomes" id="UP001305414"/>
    </source>
</evidence>
<sequence>MDDRRRLKEELGIRTVIDLRSKTEHLSQAQKRQADLKIPAHLQSNAALAEPMQIPGLIHREVQVTGRRLERALLRQLSWWDFMCVSLIPHYLLINSSLVISCLRLRLLRCARYRLIDIPKSGYQSTNIHR</sequence>
<dbReference type="AlphaFoldDB" id="A0AAN7Z6T4"/>
<dbReference type="EMBL" id="JAWHQM010000017">
    <property type="protein sequence ID" value="KAK5630742.1"/>
    <property type="molecule type" value="Genomic_DNA"/>
</dbReference>
<dbReference type="Proteomes" id="UP001305414">
    <property type="component" value="Unassembled WGS sequence"/>
</dbReference>
<keyword evidence="2" id="KW-1185">Reference proteome</keyword>
<organism evidence="1 2">
    <name type="scientific">Xylaria bambusicola</name>
    <dbReference type="NCBI Taxonomy" id="326684"/>
    <lineage>
        <taxon>Eukaryota</taxon>
        <taxon>Fungi</taxon>
        <taxon>Dikarya</taxon>
        <taxon>Ascomycota</taxon>
        <taxon>Pezizomycotina</taxon>
        <taxon>Sordariomycetes</taxon>
        <taxon>Xylariomycetidae</taxon>
        <taxon>Xylariales</taxon>
        <taxon>Xylariaceae</taxon>
        <taxon>Xylaria</taxon>
    </lineage>
</organism>
<proteinExistence type="predicted"/>
<protein>
    <submittedName>
        <fullName evidence="1">Uncharacterized protein</fullName>
    </submittedName>
</protein>
<name>A0AAN7Z6T4_9PEZI</name>
<accession>A0AAN7Z6T4</accession>
<evidence type="ECO:0000313" key="1">
    <source>
        <dbReference type="EMBL" id="KAK5630742.1"/>
    </source>
</evidence>
<comment type="caution">
    <text evidence="1">The sequence shown here is derived from an EMBL/GenBank/DDBJ whole genome shotgun (WGS) entry which is preliminary data.</text>
</comment>
<reference evidence="1 2" key="1">
    <citation type="submission" date="2023-10" db="EMBL/GenBank/DDBJ databases">
        <title>Draft genome sequence of Xylaria bambusicola isolate GMP-LS, the root and basal stem rot pathogen of sugarcane in Indonesia.</title>
        <authorList>
            <person name="Selvaraj P."/>
            <person name="Muralishankar V."/>
            <person name="Muruganantham S."/>
            <person name="Sp S."/>
            <person name="Haryani S."/>
            <person name="Lau K.J.X."/>
            <person name="Naqvi N.I."/>
        </authorList>
    </citation>
    <scope>NUCLEOTIDE SEQUENCE [LARGE SCALE GENOMIC DNA]</scope>
    <source>
        <strain evidence="1">GMP-LS</strain>
    </source>
</reference>
<gene>
    <name evidence="1" type="ORF">RRF57_006457</name>
</gene>